<organism evidence="1 2">
    <name type="scientific">Naasia aerilata</name>
    <dbReference type="NCBI Taxonomy" id="1162966"/>
    <lineage>
        <taxon>Bacteria</taxon>
        <taxon>Bacillati</taxon>
        <taxon>Actinomycetota</taxon>
        <taxon>Actinomycetes</taxon>
        <taxon>Micrococcales</taxon>
        <taxon>Microbacteriaceae</taxon>
        <taxon>Naasia</taxon>
    </lineage>
</organism>
<dbReference type="RefSeq" id="WP_286278962.1">
    <property type="nucleotide sequence ID" value="NZ_AP027731.1"/>
</dbReference>
<proteinExistence type="predicted"/>
<dbReference type="InterPro" id="IPR013785">
    <property type="entry name" value="Aldolase_TIM"/>
</dbReference>
<evidence type="ECO:0008006" key="3">
    <source>
        <dbReference type="Google" id="ProtNLM"/>
    </source>
</evidence>
<dbReference type="Proteomes" id="UP001321498">
    <property type="component" value="Chromosome"/>
</dbReference>
<sequence>MRGVQERHPELDLENCGSGGMRMDYQLLEVADLQSMTDQQDFLREAVIAAAGPSLVLPEQCGNWAYPSVAMSEEETAYSLVGGVLGRLYLSGFLGELRAEQRELVHAATALHREWRGAIARSVPSWPLGLPGWEDEVFALALTAADSCLLGVWSRGDGGPVAVPGYDGWRAVQVFPPAAGDAAAAAPVDGTLAVTLPAGPSARIVLLTRPSPEADLPENPASAAE</sequence>
<gene>
    <name evidence="1" type="ORF">GCM10025866_16260</name>
</gene>
<dbReference type="Gene3D" id="3.20.20.70">
    <property type="entry name" value="Aldolase class I"/>
    <property type="match status" value="1"/>
</dbReference>
<protein>
    <recommendedName>
        <fullName evidence="3">Alpha-galactosidase</fullName>
    </recommendedName>
</protein>
<evidence type="ECO:0000313" key="1">
    <source>
        <dbReference type="EMBL" id="BDZ45717.1"/>
    </source>
</evidence>
<dbReference type="InterPro" id="IPR017853">
    <property type="entry name" value="GH"/>
</dbReference>
<dbReference type="SUPFAM" id="SSF51445">
    <property type="entry name" value="(Trans)glycosidases"/>
    <property type="match status" value="1"/>
</dbReference>
<name>A0ABN6XL97_9MICO</name>
<keyword evidence="2" id="KW-1185">Reference proteome</keyword>
<reference evidence="2" key="1">
    <citation type="journal article" date="2019" name="Int. J. Syst. Evol. Microbiol.">
        <title>The Global Catalogue of Microorganisms (GCM) 10K type strain sequencing project: providing services to taxonomists for standard genome sequencing and annotation.</title>
        <authorList>
            <consortium name="The Broad Institute Genomics Platform"/>
            <consortium name="The Broad Institute Genome Sequencing Center for Infectious Disease"/>
            <person name="Wu L."/>
            <person name="Ma J."/>
        </authorList>
    </citation>
    <scope>NUCLEOTIDE SEQUENCE [LARGE SCALE GENOMIC DNA]</scope>
    <source>
        <strain evidence="2">NBRC 108725</strain>
    </source>
</reference>
<evidence type="ECO:0000313" key="2">
    <source>
        <dbReference type="Proteomes" id="UP001321498"/>
    </source>
</evidence>
<accession>A0ABN6XL97</accession>
<dbReference type="EMBL" id="AP027731">
    <property type="protein sequence ID" value="BDZ45717.1"/>
    <property type="molecule type" value="Genomic_DNA"/>
</dbReference>